<dbReference type="EMBL" id="JACOSL010000052">
    <property type="protein sequence ID" value="MBI1757117.1"/>
    <property type="molecule type" value="Genomic_DNA"/>
</dbReference>
<evidence type="ECO:0000313" key="3">
    <source>
        <dbReference type="Proteomes" id="UP000727962"/>
    </source>
</evidence>
<dbReference type="Gene3D" id="3.30.700.10">
    <property type="entry name" value="Glycoprotein, Type 4 Pilin"/>
    <property type="match status" value="1"/>
</dbReference>
<accession>A0A931LWT3</accession>
<dbReference type="PRINTS" id="PR00813">
    <property type="entry name" value="BCTERIALGSPG"/>
</dbReference>
<dbReference type="GO" id="GO:0015627">
    <property type="term" value="C:type II protein secretion system complex"/>
    <property type="evidence" value="ECO:0007669"/>
    <property type="project" value="InterPro"/>
</dbReference>
<evidence type="ECO:0000313" key="2">
    <source>
        <dbReference type="EMBL" id="MBI1757117.1"/>
    </source>
</evidence>
<dbReference type="InterPro" id="IPR012902">
    <property type="entry name" value="N_methyl_site"/>
</dbReference>
<sequence>MRPGRRFLRRRVCSGLTLAEMLSVIAIVAVLASVLQPALAKAMLAAKSAKSMGQLHQIHLGIKLYQQDYGNDGMYGGKPSQMGLPVMSCQDLWSPKGLFIPVVPESLWSSPCGRQPFLGSANEILYPYIDGFLMWSRYLEAYEDNALIVADPNCNESLPRNPELPGIEKRVIGVTLGGDAHAWRTDANVIDWDTGFYGWPLRNRQQLR</sequence>
<proteinExistence type="predicted"/>
<dbReference type="NCBIfam" id="TIGR02532">
    <property type="entry name" value="IV_pilin_GFxxxE"/>
    <property type="match status" value="1"/>
</dbReference>
<reference evidence="2" key="1">
    <citation type="submission" date="2020-07" db="EMBL/GenBank/DDBJ databases">
        <title>Huge and variable diversity of episymbiotic CPR bacteria and DPANN archaea in groundwater ecosystems.</title>
        <authorList>
            <person name="He C.Y."/>
            <person name="Keren R."/>
            <person name="Whittaker M."/>
            <person name="Farag I.F."/>
            <person name="Doudna J."/>
            <person name="Cate J.H.D."/>
            <person name="Banfield J.F."/>
        </authorList>
    </citation>
    <scope>NUCLEOTIDE SEQUENCE</scope>
    <source>
        <strain evidence="2">NC_groundwater_17_Pr7_B-0.1um_64_12</strain>
    </source>
</reference>
<name>A0A931LWT3_FIMGI</name>
<evidence type="ECO:0000256" key="1">
    <source>
        <dbReference type="ARBA" id="ARBA00022481"/>
    </source>
</evidence>
<organism evidence="2 3">
    <name type="scientific">Fimbriimonas ginsengisoli</name>
    <dbReference type="NCBI Taxonomy" id="1005039"/>
    <lineage>
        <taxon>Bacteria</taxon>
        <taxon>Bacillati</taxon>
        <taxon>Armatimonadota</taxon>
        <taxon>Fimbriimonadia</taxon>
        <taxon>Fimbriimonadales</taxon>
        <taxon>Fimbriimonadaceae</taxon>
        <taxon>Fimbriimonas</taxon>
    </lineage>
</organism>
<gene>
    <name evidence="2" type="ORF">HYR64_08440</name>
</gene>
<dbReference type="AlphaFoldDB" id="A0A931LWT3"/>
<dbReference type="Proteomes" id="UP000727962">
    <property type="component" value="Unassembled WGS sequence"/>
</dbReference>
<keyword evidence="1" id="KW-0488">Methylation</keyword>
<dbReference type="SUPFAM" id="SSF54523">
    <property type="entry name" value="Pili subunits"/>
    <property type="match status" value="1"/>
</dbReference>
<dbReference type="InterPro" id="IPR000983">
    <property type="entry name" value="Bac_GSPG_pilin"/>
</dbReference>
<dbReference type="GO" id="GO:0015628">
    <property type="term" value="P:protein secretion by the type II secretion system"/>
    <property type="evidence" value="ECO:0007669"/>
    <property type="project" value="InterPro"/>
</dbReference>
<protein>
    <submittedName>
        <fullName evidence="2">Prepilin-type N-terminal cleavage/methylation domain-containing protein</fullName>
    </submittedName>
</protein>
<comment type="caution">
    <text evidence="2">The sequence shown here is derived from an EMBL/GenBank/DDBJ whole genome shotgun (WGS) entry which is preliminary data.</text>
</comment>
<dbReference type="InterPro" id="IPR045584">
    <property type="entry name" value="Pilin-like"/>
</dbReference>